<dbReference type="SUPFAM" id="SSF56349">
    <property type="entry name" value="DNA breaking-rejoining enzymes"/>
    <property type="match status" value="1"/>
</dbReference>
<dbReference type="OrthoDB" id="5513193at2"/>
<sequence length="254" mass="27822">MAEYLAVQSKVAKAATISRRLAALSKAHAALGVSNPVRSELVRATMRGIRRTLGIKQREAKPLLKEDLFDILDGTGSRLRDVRDRALLLIGFSGGFRRSELVGLNVEDIEHVRQGIVITLRRSKTDQESRGRKIGVPFGRGRWCPVRALEEWLHVASISSGPIFCSLNRHGHVLERMSGEAVSLIVKERIGKTGQDASLFSGHSLRAGFATSAAIAGVSSYSIRQQTGHASDAMLERYIRKADIFRDNAVAAIL</sequence>
<dbReference type="GO" id="GO:0015074">
    <property type="term" value="P:DNA integration"/>
    <property type="evidence" value="ECO:0007669"/>
    <property type="project" value="InterPro"/>
</dbReference>
<dbReference type="GO" id="GO:0003677">
    <property type="term" value="F:DNA binding"/>
    <property type="evidence" value="ECO:0007669"/>
    <property type="project" value="UniProtKB-KW"/>
</dbReference>
<dbReference type="Gene3D" id="1.10.443.10">
    <property type="entry name" value="Intergrase catalytic core"/>
    <property type="match status" value="1"/>
</dbReference>
<accession>A0A4R5UL93</accession>
<keyword evidence="2" id="KW-0233">DNA recombination</keyword>
<dbReference type="InterPro" id="IPR013762">
    <property type="entry name" value="Integrase-like_cat_sf"/>
</dbReference>
<dbReference type="PROSITE" id="PS51898">
    <property type="entry name" value="TYR_RECOMBINASE"/>
    <property type="match status" value="1"/>
</dbReference>
<evidence type="ECO:0000313" key="5">
    <source>
        <dbReference type="Proteomes" id="UP000295238"/>
    </source>
</evidence>
<dbReference type="InterPro" id="IPR011010">
    <property type="entry name" value="DNA_brk_join_enz"/>
</dbReference>
<evidence type="ECO:0000259" key="3">
    <source>
        <dbReference type="PROSITE" id="PS51898"/>
    </source>
</evidence>
<dbReference type="InterPro" id="IPR052925">
    <property type="entry name" value="Phage_Integrase-like_Recomb"/>
</dbReference>
<keyword evidence="1" id="KW-0238">DNA-binding</keyword>
<dbReference type="SUPFAM" id="SSF47823">
    <property type="entry name" value="lambda integrase-like, N-terminal domain"/>
    <property type="match status" value="1"/>
</dbReference>
<gene>
    <name evidence="4" type="ORF">E2F50_09000</name>
</gene>
<proteinExistence type="predicted"/>
<name>A0A4R5UL93_9HYPH</name>
<dbReference type="PANTHER" id="PTHR34605:SF3">
    <property type="entry name" value="P CELL-TYPE AGGLUTINATION PROTEIN MAP4-LIKE-RELATED"/>
    <property type="match status" value="1"/>
</dbReference>
<dbReference type="PANTHER" id="PTHR34605">
    <property type="entry name" value="PHAGE_INTEGRASE DOMAIN-CONTAINING PROTEIN"/>
    <property type="match status" value="1"/>
</dbReference>
<dbReference type="EMBL" id="SMTL01000002">
    <property type="protein sequence ID" value="TDK37614.1"/>
    <property type="molecule type" value="Genomic_DNA"/>
</dbReference>
<evidence type="ECO:0000313" key="4">
    <source>
        <dbReference type="EMBL" id="TDK37614.1"/>
    </source>
</evidence>
<dbReference type="Pfam" id="PF00589">
    <property type="entry name" value="Phage_integrase"/>
    <property type="match status" value="1"/>
</dbReference>
<dbReference type="GO" id="GO:0006310">
    <property type="term" value="P:DNA recombination"/>
    <property type="evidence" value="ECO:0007669"/>
    <property type="project" value="UniProtKB-KW"/>
</dbReference>
<dbReference type="CDD" id="cd00799">
    <property type="entry name" value="INT_Cre_C"/>
    <property type="match status" value="1"/>
</dbReference>
<dbReference type="InterPro" id="IPR010998">
    <property type="entry name" value="Integrase_recombinase_N"/>
</dbReference>
<evidence type="ECO:0000256" key="1">
    <source>
        <dbReference type="ARBA" id="ARBA00023125"/>
    </source>
</evidence>
<protein>
    <submittedName>
        <fullName evidence="4">Site-specific integrase</fullName>
    </submittedName>
</protein>
<dbReference type="Gene3D" id="1.10.150.130">
    <property type="match status" value="1"/>
</dbReference>
<dbReference type="InterPro" id="IPR002104">
    <property type="entry name" value="Integrase_catalytic"/>
</dbReference>
<reference evidence="4 5" key="1">
    <citation type="submission" date="2019-03" db="EMBL/GenBank/DDBJ databases">
        <title>Rhizobium sp. nov., an bacterium isolated from biocrust in Mu Us Desert.</title>
        <authorList>
            <person name="Lixiong L."/>
        </authorList>
    </citation>
    <scope>NUCLEOTIDE SEQUENCE [LARGE SCALE GENOMIC DNA]</scope>
    <source>
        <strain evidence="4 5">SPY-1</strain>
    </source>
</reference>
<feature type="domain" description="Tyr recombinase" evidence="3">
    <location>
        <begin position="58"/>
        <end position="252"/>
    </location>
</feature>
<dbReference type="AlphaFoldDB" id="A0A4R5UL93"/>
<keyword evidence="5" id="KW-1185">Reference proteome</keyword>
<comment type="caution">
    <text evidence="4">The sequence shown here is derived from an EMBL/GenBank/DDBJ whole genome shotgun (WGS) entry which is preliminary data.</text>
</comment>
<evidence type="ECO:0000256" key="2">
    <source>
        <dbReference type="ARBA" id="ARBA00023172"/>
    </source>
</evidence>
<dbReference type="Proteomes" id="UP000295238">
    <property type="component" value="Unassembled WGS sequence"/>
</dbReference>
<organism evidence="4 5">
    <name type="scientific">Rhizobium deserti</name>
    <dbReference type="NCBI Taxonomy" id="2547961"/>
    <lineage>
        <taxon>Bacteria</taxon>
        <taxon>Pseudomonadati</taxon>
        <taxon>Pseudomonadota</taxon>
        <taxon>Alphaproteobacteria</taxon>
        <taxon>Hyphomicrobiales</taxon>
        <taxon>Rhizobiaceae</taxon>
        <taxon>Rhizobium/Agrobacterium group</taxon>
        <taxon>Rhizobium</taxon>
    </lineage>
</organism>